<gene>
    <name evidence="2" type="ORF">J4035_07795</name>
</gene>
<dbReference type="EMBL" id="JAGFBM010000003">
    <property type="protein sequence ID" value="MBO3084539.1"/>
    <property type="molecule type" value="Genomic_DNA"/>
</dbReference>
<proteinExistence type="predicted"/>
<evidence type="ECO:0000313" key="3">
    <source>
        <dbReference type="Proteomes" id="UP000678317"/>
    </source>
</evidence>
<keyword evidence="3" id="KW-1185">Reference proteome</keyword>
<feature type="transmembrane region" description="Helical" evidence="1">
    <location>
        <begin position="128"/>
        <end position="147"/>
    </location>
</feature>
<evidence type="ECO:0000313" key="2">
    <source>
        <dbReference type="EMBL" id="MBO3084539.1"/>
    </source>
</evidence>
<keyword evidence="1" id="KW-1133">Transmembrane helix</keyword>
<comment type="caution">
    <text evidence="2">The sequence shown here is derived from an EMBL/GenBank/DDBJ whole genome shotgun (WGS) entry which is preliminary data.</text>
</comment>
<evidence type="ECO:0000256" key="1">
    <source>
        <dbReference type="SAM" id="Phobius"/>
    </source>
</evidence>
<dbReference type="RefSeq" id="WP_208289268.1">
    <property type="nucleotide sequence ID" value="NZ_CP074404.1"/>
</dbReference>
<feature type="transmembrane region" description="Helical" evidence="1">
    <location>
        <begin position="90"/>
        <end position="108"/>
    </location>
</feature>
<keyword evidence="1" id="KW-0472">Membrane</keyword>
<keyword evidence="1" id="KW-0812">Transmembrane</keyword>
<dbReference type="Proteomes" id="UP000678317">
    <property type="component" value="Unassembled WGS sequence"/>
</dbReference>
<accession>A0ABS3SGB8</accession>
<reference evidence="2 3" key="1">
    <citation type="submission" date="2021-03" db="EMBL/GenBank/DDBJ databases">
        <title>novel species in genus Cellulomonas.</title>
        <authorList>
            <person name="Zhang G."/>
        </authorList>
    </citation>
    <scope>NUCLEOTIDE SEQUENCE [LARGE SCALE GENOMIC DNA]</scope>
    <source>
        <strain evidence="3">zg-ZUI188</strain>
    </source>
</reference>
<organism evidence="2 3">
    <name type="scientific">Cellulomonas fengjieae</name>
    <dbReference type="NCBI Taxonomy" id="2819978"/>
    <lineage>
        <taxon>Bacteria</taxon>
        <taxon>Bacillati</taxon>
        <taxon>Actinomycetota</taxon>
        <taxon>Actinomycetes</taxon>
        <taxon>Micrococcales</taxon>
        <taxon>Cellulomonadaceae</taxon>
        <taxon>Cellulomonas</taxon>
    </lineage>
</organism>
<name>A0ABS3SGB8_9CELL</name>
<protein>
    <submittedName>
        <fullName evidence="2">DUF1648 domain-containing protein</fullName>
    </submittedName>
</protein>
<feature type="transmembrane region" description="Helical" evidence="1">
    <location>
        <begin position="184"/>
        <end position="205"/>
    </location>
</feature>
<sequence length="323" mass="32651">MTPPVPHRTATTVLTLVVPLAVAAVPFVAARAWASQLPDPVAVHFGPDGPDGFSSLAGALWPGAIATVVLAAACWAVAFFWGRTAMVRRIGVATALGLAAFLATLLVGTLSLQRGLADAADVVGVDPMITLALCVGLGVAALGAWLAPGDAPLPTTDPVPARAAMLDLAPDESAAWVTHAESRVALVLGGSGAALMLVLGVALSIPALPVTAVLLAAVVLSSTWFTVTVDRRGLTVRSAVGWPRLSVPLDEVVQAAAVTVSPFAEFGGWGYRVGQGGRVGVVLRTGEGLQVERSGGRSFVVTVDDAATGAALLNTLAARSRVG</sequence>
<feature type="transmembrane region" description="Helical" evidence="1">
    <location>
        <begin position="211"/>
        <end position="229"/>
    </location>
</feature>
<feature type="transmembrane region" description="Helical" evidence="1">
    <location>
        <begin position="58"/>
        <end position="81"/>
    </location>
</feature>